<dbReference type="EMBL" id="NIZW01000048">
    <property type="protein sequence ID" value="PHQ31488.1"/>
    <property type="molecule type" value="Genomic_DNA"/>
</dbReference>
<evidence type="ECO:0000313" key="4">
    <source>
        <dbReference type="Proteomes" id="UP000225740"/>
    </source>
</evidence>
<dbReference type="RefSeq" id="WP_099264382.1">
    <property type="nucleotide sequence ID" value="NZ_NIZW01000048.1"/>
</dbReference>
<keyword evidence="2" id="KW-1133">Transmembrane helix</keyword>
<accession>A0A2G1VXI5</accession>
<feature type="region of interest" description="Disordered" evidence="1">
    <location>
        <begin position="65"/>
        <end position="87"/>
    </location>
</feature>
<gene>
    <name evidence="3" type="ORF">CEE69_30780</name>
</gene>
<proteinExistence type="predicted"/>
<organism evidence="3 4">
    <name type="scientific">Rhodopirellula bahusiensis</name>
    <dbReference type="NCBI Taxonomy" id="2014065"/>
    <lineage>
        <taxon>Bacteria</taxon>
        <taxon>Pseudomonadati</taxon>
        <taxon>Planctomycetota</taxon>
        <taxon>Planctomycetia</taxon>
        <taxon>Pirellulales</taxon>
        <taxon>Pirellulaceae</taxon>
        <taxon>Rhodopirellula</taxon>
    </lineage>
</organism>
<dbReference type="AlphaFoldDB" id="A0A2G1VXI5"/>
<evidence type="ECO:0008006" key="5">
    <source>
        <dbReference type="Google" id="ProtNLM"/>
    </source>
</evidence>
<protein>
    <recommendedName>
        <fullName evidence="5">GYF domain-containing protein</fullName>
    </recommendedName>
</protein>
<keyword evidence="2" id="KW-0812">Transmembrane</keyword>
<dbReference type="GeneID" id="90612195"/>
<evidence type="ECO:0000256" key="1">
    <source>
        <dbReference type="SAM" id="MobiDB-lite"/>
    </source>
</evidence>
<name>A0A2G1VXI5_9BACT</name>
<dbReference type="Proteomes" id="UP000225740">
    <property type="component" value="Unassembled WGS sequence"/>
</dbReference>
<feature type="transmembrane region" description="Helical" evidence="2">
    <location>
        <begin position="236"/>
        <end position="252"/>
    </location>
</feature>
<sequence>MSDANKSVEDKWLIKTIEGDFGPVSRSKLQRLAGKGKIHRETPIRRPDDATYVRAELVVVFETTTSEAVSTPTPTEEKPAKPSLSKGLQSVAGVAADGSRLTKLKVVALPKADRAIGRKAIEDGLVGKDNPYVQTILQLRSDLAKLEETKETSDSETLKEKALRLGTEAKVKVSAEATRQKIAKQYSLLGASLRQDPNKSSNPSIATEVTAAAAIGDEIDRLQGSLDARPKDKKRAMIAAAVVIVAALWWFSGSGTGTISTAWNSLPLGADNGEIDEVERATGLVADDFQERSDLIAKQERERQAAAEAEKQRQEEERERQAILAEQKRLAEEKAKQERKERLEREEAERKRQAIEAERERIEGLQERIRTATENPEHLVLVKKVPADKTSRDFEKVLVDSRTWETIAPVYFPQQDIRPIKHSALFFSPGGDDEKTIGTVRRYGKIWNPILDTQERLPFDDGSVTISWDNRRAFRIQDGDLFRASLDWNQETVVLGDQITEVGVFDRLEFVKWVRNVLTFRNPSNDKKPIVQVDLSTNEVLELPASPIENESTTLQLTDTLMVEINPKEIRFTELDTGEARAIPNYELFSHPAVSNNAPSRALPILESLSEPLRDTDRPVKWIDNRKTAVIGNDVFLAVTHGHRLLAVHLPTLRTKTLFCGLGPSNPTRDNFGEELWIAKVFGSKVVCAVTIGKHWQSVSKSVFSDPKSGSKDFVIVDISTDSTKLLPKFASTATWINDNAFLYVVKSGGISEVGLHLYFIDRAISRRISTQTEEPAIVMLQDGKTALMNLDGWKKVDTSTGSVEDIDVLATAVDVMRLGNPIDLGVDQNPLAAWNTSLSPTRFRVSQSDISFPELAFETDEQVLSDYNGAVRETLDFAIKRRAGLCDILNTRKYADLVAPVIEEMVSEGKEARLLQDMRFETPVRDKLASCVEESKVQIWIYETCWNAGAIIPDWMSDSQIEEASIRTAKRLMSNPKTRTGLCASLILGSTRHRTGANVLVYQTFAAESKKLQGRP</sequence>
<keyword evidence="4" id="KW-1185">Reference proteome</keyword>
<reference evidence="3 4" key="1">
    <citation type="submission" date="2017-06" db="EMBL/GenBank/DDBJ databases">
        <title>Description of Rhodopirellula bahusiensis sp. nov.</title>
        <authorList>
            <person name="Kizina J."/>
            <person name="Harder J."/>
        </authorList>
    </citation>
    <scope>NUCLEOTIDE SEQUENCE [LARGE SCALE GENOMIC DNA]</scope>
    <source>
        <strain evidence="3 4">SWK21</strain>
    </source>
</reference>
<feature type="region of interest" description="Disordered" evidence="1">
    <location>
        <begin position="300"/>
        <end position="352"/>
    </location>
</feature>
<evidence type="ECO:0000256" key="2">
    <source>
        <dbReference type="SAM" id="Phobius"/>
    </source>
</evidence>
<keyword evidence="2" id="KW-0472">Membrane</keyword>
<evidence type="ECO:0000313" key="3">
    <source>
        <dbReference type="EMBL" id="PHQ31488.1"/>
    </source>
</evidence>
<comment type="caution">
    <text evidence="3">The sequence shown here is derived from an EMBL/GenBank/DDBJ whole genome shotgun (WGS) entry which is preliminary data.</text>
</comment>